<dbReference type="GO" id="GO:0003993">
    <property type="term" value="F:acid phosphatase activity"/>
    <property type="evidence" value="ECO:0007669"/>
    <property type="project" value="UniProtKB-EC"/>
</dbReference>
<sequence>MARESTATSSSAALSPAASSSSASACSMSPGRRGRGGALAAVVLVLLLLGVLQAAQAAARIRDLDDALVGDIKDLKDIRDNRVRPEQGGHSKDELLLVHVMFRHGDRTPDPPTYPTDPYGNFSYFPFGWGNLTPAGRRTEFRLGKFLRQRYEDFLGSYRSGVVYARTTDWPRTKDSMALVLAGLFPPAKQNVWGHDGEDLGYHWMPIPADTKPRDQDKLLYMWDVPCPAYDKEFQDVLASQTFQKQFRGSNEQLINYLQKYSGAQINTPEDVYNIYQALLGQSGFNLTLPHWTKEVFPDKMKPLTALYFEVDSWTRKMQRLRAGPLLKRILHTSVSRAEFPDRKLYLYAAHDNNVSALLRALQVWQSSLPPYGTAIIVEVRKKAGQVGVQLFMRNSTATDDLHSLTLPNCEHFCPLHRFVKLTEEVIPDDWEAECKS</sequence>
<evidence type="ECO:0000313" key="10">
    <source>
        <dbReference type="Proteomes" id="UP000515158"/>
    </source>
</evidence>
<evidence type="ECO:0000256" key="7">
    <source>
        <dbReference type="ARBA" id="ARBA00023180"/>
    </source>
</evidence>
<dbReference type="PANTHER" id="PTHR11567">
    <property type="entry name" value="ACID PHOSPHATASE-RELATED"/>
    <property type="match status" value="1"/>
</dbReference>
<evidence type="ECO:0000256" key="3">
    <source>
        <dbReference type="ARBA" id="ARBA00012646"/>
    </source>
</evidence>
<gene>
    <name evidence="11" type="primary">LOC117654444</name>
</gene>
<comment type="similarity">
    <text evidence="2">Belongs to the histidine acid phosphatase family.</text>
</comment>
<evidence type="ECO:0000256" key="4">
    <source>
        <dbReference type="ARBA" id="ARBA00022729"/>
    </source>
</evidence>
<dbReference type="InterPro" id="IPR029033">
    <property type="entry name" value="His_PPase_superfam"/>
</dbReference>
<dbReference type="InParanoid" id="A0A6P9AHQ7"/>
<protein>
    <recommendedName>
        <fullName evidence="3">acid phosphatase</fullName>
        <ecNumber evidence="3">3.1.3.2</ecNumber>
    </recommendedName>
</protein>
<keyword evidence="9" id="KW-1133">Transmembrane helix</keyword>
<dbReference type="KEGG" id="tpal:117654444"/>
<proteinExistence type="inferred from homology"/>
<feature type="region of interest" description="Disordered" evidence="8">
    <location>
        <begin position="1"/>
        <end position="30"/>
    </location>
</feature>
<organism evidence="11">
    <name type="scientific">Thrips palmi</name>
    <name type="common">Melon thrips</name>
    <dbReference type="NCBI Taxonomy" id="161013"/>
    <lineage>
        <taxon>Eukaryota</taxon>
        <taxon>Metazoa</taxon>
        <taxon>Ecdysozoa</taxon>
        <taxon>Arthropoda</taxon>
        <taxon>Hexapoda</taxon>
        <taxon>Insecta</taxon>
        <taxon>Pterygota</taxon>
        <taxon>Neoptera</taxon>
        <taxon>Paraneoptera</taxon>
        <taxon>Thysanoptera</taxon>
        <taxon>Terebrantia</taxon>
        <taxon>Thripoidea</taxon>
        <taxon>Thripidae</taxon>
        <taxon>Thrips</taxon>
    </lineage>
</organism>
<dbReference type="PANTHER" id="PTHR11567:SF211">
    <property type="entry name" value="PROSTATIC ACID PHOSPHATASE"/>
    <property type="match status" value="1"/>
</dbReference>
<reference evidence="11" key="1">
    <citation type="submission" date="2025-08" db="UniProtKB">
        <authorList>
            <consortium name="RefSeq"/>
        </authorList>
    </citation>
    <scope>IDENTIFICATION</scope>
    <source>
        <tissue evidence="11">Total insect</tissue>
    </source>
</reference>
<name>A0A6P9AHQ7_THRPL</name>
<dbReference type="PROSITE" id="PS00778">
    <property type="entry name" value="HIS_ACID_PHOSPHAT_2"/>
    <property type="match status" value="1"/>
</dbReference>
<dbReference type="InterPro" id="IPR000560">
    <property type="entry name" value="His_Pase_clade-2"/>
</dbReference>
<dbReference type="InterPro" id="IPR033379">
    <property type="entry name" value="Acid_Pase_AS"/>
</dbReference>
<evidence type="ECO:0000256" key="2">
    <source>
        <dbReference type="ARBA" id="ARBA00005375"/>
    </source>
</evidence>
<dbReference type="InterPro" id="IPR050645">
    <property type="entry name" value="Histidine_acid_phosphatase"/>
</dbReference>
<accession>A0A6P9AHQ7</accession>
<dbReference type="CDD" id="cd07061">
    <property type="entry name" value="HP_HAP_like"/>
    <property type="match status" value="1"/>
</dbReference>
<evidence type="ECO:0000256" key="1">
    <source>
        <dbReference type="ARBA" id="ARBA00000032"/>
    </source>
</evidence>
<dbReference type="SUPFAM" id="SSF53254">
    <property type="entry name" value="Phosphoglycerate mutase-like"/>
    <property type="match status" value="1"/>
</dbReference>
<keyword evidence="9" id="KW-0472">Membrane</keyword>
<dbReference type="EC" id="3.1.3.2" evidence="3"/>
<dbReference type="GeneID" id="117654444"/>
<comment type="catalytic activity">
    <reaction evidence="1">
        <text>a phosphate monoester + H2O = an alcohol + phosphate</text>
        <dbReference type="Rhea" id="RHEA:15017"/>
        <dbReference type="ChEBI" id="CHEBI:15377"/>
        <dbReference type="ChEBI" id="CHEBI:30879"/>
        <dbReference type="ChEBI" id="CHEBI:43474"/>
        <dbReference type="ChEBI" id="CHEBI:67140"/>
        <dbReference type="EC" id="3.1.3.2"/>
    </reaction>
</comment>
<keyword evidence="9" id="KW-0812">Transmembrane</keyword>
<keyword evidence="5" id="KW-0378">Hydrolase</keyword>
<keyword evidence="4" id="KW-0732">Signal</keyword>
<dbReference type="Proteomes" id="UP000515158">
    <property type="component" value="Unplaced"/>
</dbReference>
<evidence type="ECO:0000256" key="6">
    <source>
        <dbReference type="ARBA" id="ARBA00023157"/>
    </source>
</evidence>
<dbReference type="Pfam" id="PF00328">
    <property type="entry name" value="His_Phos_2"/>
    <property type="match status" value="1"/>
</dbReference>
<dbReference type="OrthoDB" id="10257284at2759"/>
<keyword evidence="6" id="KW-1015">Disulfide bond</keyword>
<dbReference type="RefSeq" id="XP_034256970.1">
    <property type="nucleotide sequence ID" value="XM_034401079.1"/>
</dbReference>
<dbReference type="PROSITE" id="PS00616">
    <property type="entry name" value="HIS_ACID_PHOSPHAT_1"/>
    <property type="match status" value="1"/>
</dbReference>
<evidence type="ECO:0000256" key="9">
    <source>
        <dbReference type="SAM" id="Phobius"/>
    </source>
</evidence>
<dbReference type="AlphaFoldDB" id="A0A6P9AHQ7"/>
<keyword evidence="7" id="KW-0325">Glycoprotein</keyword>
<evidence type="ECO:0000256" key="5">
    <source>
        <dbReference type="ARBA" id="ARBA00022801"/>
    </source>
</evidence>
<evidence type="ECO:0000256" key="8">
    <source>
        <dbReference type="SAM" id="MobiDB-lite"/>
    </source>
</evidence>
<feature type="transmembrane region" description="Helical" evidence="9">
    <location>
        <begin position="38"/>
        <end position="55"/>
    </location>
</feature>
<dbReference type="Gene3D" id="3.40.50.1240">
    <property type="entry name" value="Phosphoglycerate mutase-like"/>
    <property type="match status" value="1"/>
</dbReference>
<dbReference type="PROSITE" id="PS51257">
    <property type="entry name" value="PROKAR_LIPOPROTEIN"/>
    <property type="match status" value="1"/>
</dbReference>
<keyword evidence="10" id="KW-1185">Reference proteome</keyword>
<evidence type="ECO:0000313" key="11">
    <source>
        <dbReference type="RefSeq" id="XP_034256970.1"/>
    </source>
</evidence>